<accession>A0A4V6KDM5</accession>
<gene>
    <name evidence="2" type="ORF">NCTC503_01763</name>
</gene>
<dbReference type="PANTHER" id="PTHR39966">
    <property type="entry name" value="BLL2471 PROTEIN-RELATED"/>
    <property type="match status" value="1"/>
</dbReference>
<dbReference type="InterPro" id="IPR012312">
    <property type="entry name" value="Hemerythrin-like"/>
</dbReference>
<protein>
    <submittedName>
        <fullName evidence="2">Hemerythrin HHE cation binding domain-containing protein</fullName>
    </submittedName>
</protein>
<dbReference type="AlphaFoldDB" id="A0A4V6KDM5"/>
<evidence type="ECO:0000259" key="1">
    <source>
        <dbReference type="Pfam" id="PF01814"/>
    </source>
</evidence>
<dbReference type="Gene3D" id="1.20.120.520">
    <property type="entry name" value="nmb1532 protein domain like"/>
    <property type="match status" value="1"/>
</dbReference>
<organism evidence="2 3">
    <name type="scientific">Hathewaya histolytica</name>
    <name type="common">Clostridium histolyticum</name>
    <dbReference type="NCBI Taxonomy" id="1498"/>
    <lineage>
        <taxon>Bacteria</taxon>
        <taxon>Bacillati</taxon>
        <taxon>Bacillota</taxon>
        <taxon>Clostridia</taxon>
        <taxon>Eubacteriales</taxon>
        <taxon>Clostridiaceae</taxon>
        <taxon>Hathewaya</taxon>
    </lineage>
</organism>
<dbReference type="Proteomes" id="UP000308489">
    <property type="component" value="Chromosome 1"/>
</dbReference>
<reference evidence="2 3" key="1">
    <citation type="submission" date="2019-05" db="EMBL/GenBank/DDBJ databases">
        <authorList>
            <consortium name="Pathogen Informatics"/>
        </authorList>
    </citation>
    <scope>NUCLEOTIDE SEQUENCE [LARGE SCALE GENOMIC DNA]</scope>
    <source>
        <strain evidence="2 3">NCTC503</strain>
    </source>
</reference>
<dbReference type="PANTHER" id="PTHR39966:SF1">
    <property type="entry name" value="HEMERYTHRIN-LIKE DOMAIN-CONTAINING PROTEIN"/>
    <property type="match status" value="1"/>
</dbReference>
<dbReference type="KEGG" id="hhw:NCTC503_01763"/>
<evidence type="ECO:0000313" key="3">
    <source>
        <dbReference type="Proteomes" id="UP000308489"/>
    </source>
</evidence>
<dbReference type="GO" id="GO:0005886">
    <property type="term" value="C:plasma membrane"/>
    <property type="evidence" value="ECO:0007669"/>
    <property type="project" value="TreeGrafter"/>
</dbReference>
<name>A0A4V6KDM5_HATHI</name>
<dbReference type="OrthoDB" id="9785474at2"/>
<keyword evidence="3" id="KW-1185">Reference proteome</keyword>
<dbReference type="Pfam" id="PF01814">
    <property type="entry name" value="Hemerythrin"/>
    <property type="match status" value="1"/>
</dbReference>
<proteinExistence type="predicted"/>
<dbReference type="EMBL" id="LR590481">
    <property type="protein sequence ID" value="VTQ91207.1"/>
    <property type="molecule type" value="Genomic_DNA"/>
</dbReference>
<evidence type="ECO:0000313" key="2">
    <source>
        <dbReference type="EMBL" id="VTQ91207.1"/>
    </source>
</evidence>
<sequence>MSAIQLMIDEHTNIKRMLVVIRKYCFKILKDQEVNYKDFYKIIDFVRNYADKHHHGKEEDYLFNRMVEEIKGPAEKLVKHGMLVEHDLGRLHMQNLEKALKSLEHGVEEAKLDIIANAVGYSDLLYRHIEKENDIVYKFAERSLSKETLKQLDLDCEEVEKKAREKGIQEKYIKLIEEFEKKIK</sequence>
<feature type="domain" description="Hemerythrin-like" evidence="1">
    <location>
        <begin position="3"/>
        <end position="139"/>
    </location>
</feature>
<dbReference type="RefSeq" id="WP_138210381.1">
    <property type="nucleotide sequence ID" value="NZ_CBCRUQ010000027.1"/>
</dbReference>